<dbReference type="AlphaFoldDB" id="E1EZD1"/>
<evidence type="ECO:0000313" key="3">
    <source>
        <dbReference type="Proteomes" id="UP000008974"/>
    </source>
</evidence>
<protein>
    <submittedName>
        <fullName evidence="2">Uncharacterized protein</fullName>
    </submittedName>
</protein>
<evidence type="ECO:0000256" key="1">
    <source>
        <dbReference type="SAM" id="MobiDB-lite"/>
    </source>
</evidence>
<comment type="caution">
    <text evidence="2">The sequence shown here is derived from an EMBL/GenBank/DDBJ whole genome shotgun (WGS) entry which is preliminary data.</text>
</comment>
<dbReference type="VEuPathDB" id="GiardiaDB:GLP15_947"/>
<name>E1EZD1_GIAIA</name>
<accession>E1EZD1</accession>
<feature type="region of interest" description="Disordered" evidence="1">
    <location>
        <begin position="60"/>
        <end position="108"/>
    </location>
</feature>
<dbReference type="EMBL" id="ACVC01000096">
    <property type="protein sequence ID" value="EFO64389.1"/>
    <property type="molecule type" value="Genomic_DNA"/>
</dbReference>
<reference evidence="2 3" key="1">
    <citation type="journal article" date="2010" name="BMC Genomics">
        <title>Genome analysis and comparative genomics of a Giardia intestinalis assemblage E isolate.</title>
        <authorList>
            <person name="Jerlstrom-Hultqvist J."/>
            <person name="Franzen O."/>
            <person name="Ankarklev J."/>
            <person name="Xu F."/>
            <person name="Nohynkova E."/>
            <person name="Andersson J.O."/>
            <person name="Svard S.G."/>
            <person name="Andersson B."/>
        </authorList>
    </citation>
    <scope>NUCLEOTIDE SEQUENCE [LARGE SCALE GENOMIC DNA]</scope>
    <source>
        <strain evidence="2 3">P15</strain>
    </source>
</reference>
<dbReference type="OMA" id="MHHLRFY"/>
<gene>
    <name evidence="2" type="ORF">GLP15_947</name>
</gene>
<dbReference type="OrthoDB" id="10256558at2759"/>
<organism evidence="2 3">
    <name type="scientific">Giardia intestinalis (strain P15)</name>
    <name type="common">Giardia lamblia</name>
    <dbReference type="NCBI Taxonomy" id="658858"/>
    <lineage>
        <taxon>Eukaryota</taxon>
        <taxon>Metamonada</taxon>
        <taxon>Diplomonadida</taxon>
        <taxon>Hexamitidae</taxon>
        <taxon>Giardiinae</taxon>
        <taxon>Giardia</taxon>
    </lineage>
</organism>
<sequence>MHHLRFYLPLQRVDGGLMFFAPGGVGPVPTELQHYPIVVVSTDPSNENQLVAVDKRGVKFAPQTKKETSRRRRSGKPATDTIEQPVPATGNSDAHSTVDESEDEIYTGDNTKSNRALLEAQAVARRLITLTKEVDGSLVQGEEVTGQRNDIKEGLVVTETGAVYLPSTQAPPIKAYSHVYGPMLSRVLMS</sequence>
<dbReference type="Proteomes" id="UP000008974">
    <property type="component" value="Unassembled WGS sequence"/>
</dbReference>
<proteinExistence type="predicted"/>
<evidence type="ECO:0000313" key="2">
    <source>
        <dbReference type="EMBL" id="EFO64389.1"/>
    </source>
</evidence>